<evidence type="ECO:0000256" key="9">
    <source>
        <dbReference type="ARBA" id="ARBA00022695"/>
    </source>
</evidence>
<sequence length="2245" mass="252038">MLRSSNCVLSNKSEYELAKMNECPLDPGGYFVVKGQEKVILIQEQLSRNRMIVEESKFGMQCTVTSSTHEKKSKTNVLCKANKYYLTHNSLTDPIPVSIIFKAMDVASDKEICELIGATDISKLTPTLEECHNLKIYTQMAALKYVGSKLVAKRYVTSASKLKTPTDEARDVLATTILAHVAVEDYNFRLKAIYLGVMVRRVMDAQEDNKFLDDKDYYGNKRLELAGSLLSLMFEDVFKRFNWELKSIAEKTIPKIRATQFDVVKYMRSDLITNCLVYAISTGNWTIKRFRMERLGVTQVLSRLSYISALGMMTRVNSQFEKTRKVSGPRSLQPSQWGMLCPSDTPEGEACGLVKNLALMTHITTEVDEYPLIRLVNNAGVVDINMSSGSAIHSPDNFLVMLNGNILGTIRDYKRLLRTFRTFRRSGYISPYVSIYPSFLHRCVYISSDGGRLCRPYIIVEKGRPLVTQQHIVELEKGIRSFEDFIHDGLIEFLDVNEENDSYIACYEKDIKPKMTHMEIATFTLLGVCAGLVPYPHHNQSPRNTYQCAMGKQAMGTIGYNQKNRMDTLMYNLVYPQAPMVKTKSIELTNFDKLPAGQNATVAVMSYSGFDIEDALVINKASIDRGFGRCLVYKNSKCTMKRYANQTFDRIQGPLIDTTTNAPLWKHGVLDSDGIVAPGELVKNKQVLVNKSVPSVSTVPGSQTTSVEYKDTPISYRNNEPSYVEKVMVSTNEEDTTIIKILLRQTRRPEIGDKFSSRHGQKGVVGLVVEQEDMPFNEHGICPDIIMNPHGFPSRMTVGKLIELLAGKAGVVEGKFHYGTAFGGSTVSEVSEELANHGFRYDGKDIFYSGLTGEPLEAYIYSGPVYYQKLKHMVQDKIHARGRGPRAVLTRQPTEGRSRDGGLRLGEMERDCLIGYGASMMLVERLMVSSDQCEVDVCNQCGRLGYCGWCNSCKSSAQVSSITMPYACKLLLTELQAMNITARLTLNHYLHLIITMGELLACQSSILSLLQCGAKGGCCTKLCHYGPVTCHYDLGENGLVPKIGSTNPVLAIVVLIDCFGFFRPLSRKPSFLELLPRKTPAWVVFQARMYRARAIVSGITGGHGPFAGWLLAKNATPAISCATVRNYNVPVASESFLNGSSSQYVEDMYNAWLADPSSVHTSWDSFFRNSASGGAGYQSPPSLAPLGRNEVPATSFLPALSGIGGAGAVSDKVIDDHLAVQAIIRSYQLPDALSARDPNLEKRFCEFGSRPRQNLRMLQGLKKITIWDDSESITFNMPHHQARGHLVAQLDPLGIMYGDRTTTISDRKGSPPDEITRQHKLGHHIAKLDPLGINSADLDDRTPQELLYSHYSFDNPSRTYSEELKRQVQQFMKQDDDMDRVFKLPSTTFIGGKEKQLPLREILRRLELTYCRHIGVEFMFINSLEQCNWIRQRLETPGAMEISADQKRLILARLTRATGFESFLAKKWSSEKRFGLEGCEILIPAMKHVIDKSTELGVESIVMGMPHRGRLNVLANVCRKPLHQLFTQFAGLEAADDGSGDVKYHLGTYIERLNRVTNKNIRLAVVANPSHLEAVDPVVQGKTRAEQFYRGDGEGKKVMSILLHGDAAFCGQGIVFETMHLSDLPDYTTHGTIHIVVNNQIGFTTDPRHSRSSSYCTDVARVVNAPIFHVNSDDPESVMHVCNMAAEWRSTFHKDVVIDIVCYRRNGHNEIDEPMFTQPLMYRKIRNTKSALEKYSEQLVKEGVVTSEEVKDVKAKYEKICEEALEGARKETHIKYKDWLDSPWSGFFEGKDPLKVSPTGVKEDTLVHIGKRFSSPPPNAAEFVIHKGIERILKARMEMVEARTIDWALGEAMAFGSLLKEGIHVRLSGQDVERGTFSHRHHVLHHQTVDKATYKPLCNLYPDQAPYIVCNSSLSEFGVLGFELGYSMTNPNALVIWEAQFGDFNNTAQCIIDQFISSGQAKWVRQSGLVMLLPHGLEGMGPEHSSARLERFLQMSSDDPEYFPPESDEFAVRQLHDINWIVANCTTPANFFHIMRRQIALPFRKPLIMMTPKSLLRHPEAKSSFDDMLENTEFRRVIPDESPASQNPQNVKKVLFCTGKVYYDLKKSRQDRKLDSDIAITRVEQISPFPYDLIKSECAKYPNAQLSWAQEEHKNQGAWSYVQPRFETALTGSRDVIEDKDSRGWFAKLFSSNEPKPPPKPETETLPETRIVSYVGRPTAASPATGSKAQHLKELSHLLDDAMAL</sequence>
<evidence type="ECO:0000256" key="14">
    <source>
        <dbReference type="ARBA" id="ARBA00022946"/>
    </source>
</evidence>
<keyword evidence="18" id="KW-0324">Glycolysis</keyword>
<dbReference type="Pfam" id="PF16870">
    <property type="entry name" value="OxoGdeHyase_C"/>
    <property type="match status" value="1"/>
</dbReference>
<dbReference type="Gene3D" id="2.40.270.10">
    <property type="entry name" value="DNA-directed RNA polymerase, subunit 2, domain 6"/>
    <property type="match status" value="1"/>
</dbReference>
<evidence type="ECO:0000256" key="18">
    <source>
        <dbReference type="ARBA" id="ARBA00023152"/>
    </source>
</evidence>
<evidence type="ECO:0000256" key="4">
    <source>
        <dbReference type="ARBA" id="ARBA00004173"/>
    </source>
</evidence>
<dbReference type="InterPro" id="IPR001017">
    <property type="entry name" value="DH_E1"/>
</dbReference>
<dbReference type="FunFam" id="3.90.1800.10:FF:000002">
    <property type="entry name" value="DNA-directed RNA polymerase subunit beta"/>
    <property type="match status" value="1"/>
</dbReference>
<dbReference type="InterPro" id="IPR007641">
    <property type="entry name" value="RNA_pol_Rpb2_7"/>
</dbReference>
<dbReference type="Pfam" id="PF02779">
    <property type="entry name" value="Transket_pyr"/>
    <property type="match status" value="1"/>
</dbReference>
<evidence type="ECO:0000256" key="6">
    <source>
        <dbReference type="ARBA" id="ARBA00006936"/>
    </source>
</evidence>
<evidence type="ECO:0000256" key="1">
    <source>
        <dbReference type="ARBA" id="ARBA00001946"/>
    </source>
</evidence>
<comment type="catalytic activity">
    <reaction evidence="22 23">
        <text>RNA(n) + a ribonucleoside 5'-triphosphate = RNA(n+1) + diphosphate</text>
        <dbReference type="Rhea" id="RHEA:21248"/>
        <dbReference type="Rhea" id="RHEA-COMP:14527"/>
        <dbReference type="Rhea" id="RHEA-COMP:17342"/>
        <dbReference type="ChEBI" id="CHEBI:33019"/>
        <dbReference type="ChEBI" id="CHEBI:61557"/>
        <dbReference type="ChEBI" id="CHEBI:140395"/>
        <dbReference type="EC" id="2.7.7.6"/>
    </reaction>
</comment>
<dbReference type="InterPro" id="IPR011603">
    <property type="entry name" value="2oxoglutarate_DH_E1"/>
</dbReference>
<keyword evidence="9 23" id="KW-0548">Nucleotidyltransferase</keyword>
<dbReference type="GO" id="GO:0003677">
    <property type="term" value="F:DNA binding"/>
    <property type="evidence" value="ECO:0007669"/>
    <property type="project" value="InterPro"/>
</dbReference>
<gene>
    <name evidence="25" type="ORF">GEV33_014075</name>
</gene>
<keyword evidence="26" id="KW-1185">Reference proteome</keyword>
<dbReference type="InterPro" id="IPR005475">
    <property type="entry name" value="Transketolase-like_Pyr-bd"/>
</dbReference>
<dbReference type="FunFam" id="3.40.50.970:FF:000002">
    <property type="entry name" value="2-oxoglutarate dehydrogenase, E1 component"/>
    <property type="match status" value="1"/>
</dbReference>
<dbReference type="Gene3D" id="3.40.50.12470">
    <property type="match status" value="1"/>
</dbReference>
<keyword evidence="15" id="KW-0560">Oxidoreductase</keyword>
<dbReference type="InterPro" id="IPR015712">
    <property type="entry name" value="DNA-dir_RNA_pol_su2"/>
</dbReference>
<dbReference type="Gene3D" id="2.40.50.150">
    <property type="match status" value="1"/>
</dbReference>
<keyword evidence="13" id="KW-0460">Magnesium</keyword>
<dbReference type="GO" id="GO:0032549">
    <property type="term" value="F:ribonucleoside binding"/>
    <property type="evidence" value="ECO:0007669"/>
    <property type="project" value="InterPro"/>
</dbReference>
<evidence type="ECO:0000313" key="25">
    <source>
        <dbReference type="EMBL" id="KAH0808720.1"/>
    </source>
</evidence>
<dbReference type="InterPro" id="IPR032106">
    <property type="entry name" value="2-oxogl_dehyd_N"/>
</dbReference>
<dbReference type="Pfam" id="PF04560">
    <property type="entry name" value="RNA_pol_Rpb2_7"/>
    <property type="match status" value="1"/>
</dbReference>
<name>A0A8J6GZ05_TENMO</name>
<evidence type="ECO:0000256" key="7">
    <source>
        <dbReference type="ARBA" id="ARBA00022478"/>
    </source>
</evidence>
<keyword evidence="12" id="KW-0862">Zinc</keyword>
<evidence type="ECO:0000256" key="5">
    <source>
        <dbReference type="ARBA" id="ARBA00006835"/>
    </source>
</evidence>
<dbReference type="FunFam" id="3.40.50.11610:FF:000003">
    <property type="entry name" value="2-oxoglutarate dehydrogenase, isoform X4"/>
    <property type="match status" value="1"/>
</dbReference>
<comment type="caution">
    <text evidence="25">The sequence shown here is derived from an EMBL/GenBank/DDBJ whole genome shotgun (WGS) entry which is preliminary data.</text>
</comment>
<dbReference type="FunFam" id="2.40.50.150:FF:000003">
    <property type="entry name" value="DNA-directed RNA polymerase subunit beta"/>
    <property type="match status" value="1"/>
</dbReference>
<evidence type="ECO:0000256" key="13">
    <source>
        <dbReference type="ARBA" id="ARBA00022842"/>
    </source>
</evidence>
<dbReference type="InterPro" id="IPR007121">
    <property type="entry name" value="RNA_pol_bsu_CS"/>
</dbReference>
<dbReference type="GO" id="GO:0000428">
    <property type="term" value="C:DNA-directed RNA polymerase complex"/>
    <property type="evidence" value="ECO:0007669"/>
    <property type="project" value="UniProtKB-KW"/>
</dbReference>
<comment type="cofactor">
    <cofactor evidence="1">
        <name>Mg(2+)</name>
        <dbReference type="ChEBI" id="CHEBI:18420"/>
    </cofactor>
</comment>
<evidence type="ECO:0000256" key="3">
    <source>
        <dbReference type="ARBA" id="ARBA00004123"/>
    </source>
</evidence>
<dbReference type="Gene3D" id="3.40.50.11610">
    <property type="entry name" value="Multifunctional 2-oxoglutarate metabolism enzyme, C-terminal domain"/>
    <property type="match status" value="1"/>
</dbReference>
<dbReference type="InterPro" id="IPR037033">
    <property type="entry name" value="DNA-dir_RNAP_su2_hyb_sf"/>
</dbReference>
<organism evidence="25 26">
    <name type="scientific">Tenebrio molitor</name>
    <name type="common">Yellow mealworm beetle</name>
    <dbReference type="NCBI Taxonomy" id="7067"/>
    <lineage>
        <taxon>Eukaryota</taxon>
        <taxon>Metazoa</taxon>
        <taxon>Ecdysozoa</taxon>
        <taxon>Arthropoda</taxon>
        <taxon>Hexapoda</taxon>
        <taxon>Insecta</taxon>
        <taxon>Pterygota</taxon>
        <taxon>Neoptera</taxon>
        <taxon>Endopterygota</taxon>
        <taxon>Coleoptera</taxon>
        <taxon>Polyphaga</taxon>
        <taxon>Cucujiformia</taxon>
        <taxon>Tenebrionidae</taxon>
        <taxon>Tenebrio</taxon>
    </lineage>
</organism>
<protein>
    <recommendedName>
        <fullName evidence="23">DNA-directed RNA polymerase subunit beta</fullName>
        <ecNumber evidence="23">2.7.7.6</ecNumber>
    </recommendedName>
</protein>
<evidence type="ECO:0000313" key="26">
    <source>
        <dbReference type="Proteomes" id="UP000719412"/>
    </source>
</evidence>
<dbReference type="InterPro" id="IPR007120">
    <property type="entry name" value="DNA-dir_RNAP_su2_dom"/>
</dbReference>
<keyword evidence="16" id="KW-0786">Thiamine pyrophosphate</keyword>
<dbReference type="Gene3D" id="3.90.1070.20">
    <property type="match status" value="1"/>
</dbReference>
<reference evidence="25" key="1">
    <citation type="journal article" date="2020" name="J Insects Food Feed">
        <title>The yellow mealworm (Tenebrio molitor) genome: a resource for the emerging insects as food and feed industry.</title>
        <authorList>
            <person name="Eriksson T."/>
            <person name="Andere A."/>
            <person name="Kelstrup H."/>
            <person name="Emery V."/>
            <person name="Picard C."/>
        </authorList>
    </citation>
    <scope>NUCLEOTIDE SEQUENCE</scope>
    <source>
        <strain evidence="25">Stoneville</strain>
        <tissue evidence="25">Whole head</tissue>
    </source>
</reference>
<dbReference type="InterPro" id="IPR031717">
    <property type="entry name" value="ODO-1/KGD_C"/>
</dbReference>
<dbReference type="GO" id="GO:0004591">
    <property type="term" value="F:oxoglutarate dehydrogenase (succinyl-transferring) activity"/>
    <property type="evidence" value="ECO:0007669"/>
    <property type="project" value="TreeGrafter"/>
</dbReference>
<dbReference type="GO" id="GO:0008270">
    <property type="term" value="F:zinc ion binding"/>
    <property type="evidence" value="ECO:0007669"/>
    <property type="project" value="UniProtKB-KW"/>
</dbReference>
<evidence type="ECO:0000256" key="23">
    <source>
        <dbReference type="RuleBase" id="RU363031"/>
    </source>
</evidence>
<dbReference type="SMART" id="SM00861">
    <property type="entry name" value="Transket_pyr"/>
    <property type="match status" value="1"/>
</dbReference>
<dbReference type="Pfam" id="PF04565">
    <property type="entry name" value="RNA_pol_Rpb2_3"/>
    <property type="match status" value="1"/>
</dbReference>
<dbReference type="GO" id="GO:0030976">
    <property type="term" value="F:thiamine pyrophosphate binding"/>
    <property type="evidence" value="ECO:0007669"/>
    <property type="project" value="InterPro"/>
</dbReference>
<dbReference type="PROSITE" id="PS01166">
    <property type="entry name" value="RNA_POL_BETA"/>
    <property type="match status" value="1"/>
</dbReference>
<dbReference type="InterPro" id="IPR007642">
    <property type="entry name" value="RNA_pol_Rpb2_2"/>
</dbReference>
<dbReference type="FunFam" id="3.90.1110.10:FF:000006">
    <property type="entry name" value="DNA-directed RNA polymerase subunit beta"/>
    <property type="match status" value="1"/>
</dbReference>
<dbReference type="InterPro" id="IPR007644">
    <property type="entry name" value="RNA_pol_bsu_protrusion"/>
</dbReference>
<dbReference type="EMBL" id="JABDTM020028583">
    <property type="protein sequence ID" value="KAH0808720.1"/>
    <property type="molecule type" value="Genomic_DNA"/>
</dbReference>
<evidence type="ECO:0000256" key="10">
    <source>
        <dbReference type="ARBA" id="ARBA00022723"/>
    </source>
</evidence>
<dbReference type="InterPro" id="IPR007647">
    <property type="entry name" value="RNA_pol_Rpb2_5"/>
</dbReference>
<dbReference type="PANTHER" id="PTHR23152:SF4">
    <property type="entry name" value="2-OXOADIPATE DEHYDROGENASE COMPLEX COMPONENT E1"/>
    <property type="match status" value="1"/>
</dbReference>
<dbReference type="GO" id="GO:0005634">
    <property type="term" value="C:nucleus"/>
    <property type="evidence" value="ECO:0007669"/>
    <property type="project" value="UniProtKB-SubCell"/>
</dbReference>
<dbReference type="InterPro" id="IPR037034">
    <property type="entry name" value="RNA_pol_Rpb2_2_sf"/>
</dbReference>
<dbReference type="Gene3D" id="1.10.287.1150">
    <property type="entry name" value="TPP helical domain"/>
    <property type="match status" value="1"/>
</dbReference>
<dbReference type="GO" id="GO:0005739">
    <property type="term" value="C:mitochondrion"/>
    <property type="evidence" value="ECO:0007669"/>
    <property type="project" value="UniProtKB-SubCell"/>
</dbReference>
<dbReference type="GO" id="GO:0045252">
    <property type="term" value="C:oxoglutarate dehydrogenase complex"/>
    <property type="evidence" value="ECO:0007669"/>
    <property type="project" value="TreeGrafter"/>
</dbReference>
<dbReference type="Pfam" id="PF00676">
    <property type="entry name" value="E1_dh"/>
    <property type="match status" value="1"/>
</dbReference>
<dbReference type="Gene3D" id="3.40.50.970">
    <property type="match status" value="1"/>
</dbReference>
<accession>A0A8J6GZ05</accession>
<dbReference type="Pfam" id="PF00562">
    <property type="entry name" value="RNA_pol_Rpb2_6"/>
    <property type="match status" value="1"/>
</dbReference>
<keyword evidence="8 23" id="KW-0808">Transferase</keyword>
<keyword evidence="10" id="KW-0479">Metal-binding</keyword>
<comment type="function">
    <text evidence="21">The 2-oxoglutarate dehydrogenase complex catalyzes the overall conversion of 2-oxoglutarate to succinyl-CoA and CO(2). It contains multiple copies of three enzymatic components: 2-oxoglutarate dehydrogenase (E1), dihydrolipoamide succinyltransferase (E2) and lipoamide dehydrogenase (E3).</text>
</comment>
<evidence type="ECO:0000256" key="15">
    <source>
        <dbReference type="ARBA" id="ARBA00023002"/>
    </source>
</evidence>
<dbReference type="FunFam" id="2.40.270.10:FF:000006">
    <property type="entry name" value="DNA-directed RNA polymerase subunit beta"/>
    <property type="match status" value="1"/>
</dbReference>
<dbReference type="InterPro" id="IPR007645">
    <property type="entry name" value="RNA_pol_Rpb2_3"/>
</dbReference>
<dbReference type="Pfam" id="PF16078">
    <property type="entry name" value="2-oxogl_dehyd_N"/>
    <property type="match status" value="1"/>
</dbReference>
<dbReference type="Proteomes" id="UP000719412">
    <property type="component" value="Unassembled WGS sequence"/>
</dbReference>
<dbReference type="Gene3D" id="3.90.1800.10">
    <property type="entry name" value="RNA polymerase alpha subunit dimerisation domain"/>
    <property type="match status" value="1"/>
</dbReference>
<dbReference type="Pfam" id="PF04567">
    <property type="entry name" value="RNA_pol_Rpb2_5"/>
    <property type="match status" value="1"/>
</dbReference>
<proteinExistence type="inferred from homology"/>
<dbReference type="NCBIfam" id="NF006914">
    <property type="entry name" value="PRK09404.1"/>
    <property type="match status" value="1"/>
</dbReference>
<dbReference type="Pfam" id="PF04561">
    <property type="entry name" value="RNA_pol_Rpb2_2"/>
    <property type="match status" value="1"/>
</dbReference>
<evidence type="ECO:0000256" key="2">
    <source>
        <dbReference type="ARBA" id="ARBA00001964"/>
    </source>
</evidence>
<comment type="subcellular location">
    <subcellularLocation>
        <location evidence="4">Mitochondrion</location>
    </subcellularLocation>
    <subcellularLocation>
        <location evidence="3">Nucleus</location>
    </subcellularLocation>
</comment>
<dbReference type="FunFam" id="2.40.270.10:FF:000011">
    <property type="entry name" value="DNA-directed RNA polymerase subunit beta"/>
    <property type="match status" value="1"/>
</dbReference>
<dbReference type="CDD" id="cd02016">
    <property type="entry name" value="TPP_E1_OGDC_like"/>
    <property type="match status" value="1"/>
</dbReference>
<dbReference type="EC" id="2.7.7.6" evidence="23"/>
<dbReference type="SUPFAM" id="SSF52518">
    <property type="entry name" value="Thiamin diphosphate-binding fold (THDP-binding)"/>
    <property type="match status" value="2"/>
</dbReference>
<keyword evidence="11" id="KW-0863">Zinc-finger</keyword>
<dbReference type="Gene3D" id="3.90.1110.10">
    <property type="entry name" value="RNA polymerase Rpb2, domain 2"/>
    <property type="match status" value="1"/>
</dbReference>
<dbReference type="NCBIfam" id="NF008907">
    <property type="entry name" value="PRK12270.1"/>
    <property type="match status" value="1"/>
</dbReference>
<dbReference type="CDD" id="cd00653">
    <property type="entry name" value="RNA_pol_B_RPB2"/>
    <property type="match status" value="1"/>
</dbReference>
<evidence type="ECO:0000256" key="19">
    <source>
        <dbReference type="ARBA" id="ARBA00023163"/>
    </source>
</evidence>
<dbReference type="InterPro" id="IPR042179">
    <property type="entry name" value="KGD_C_sf"/>
</dbReference>
<dbReference type="SUPFAM" id="SSF64484">
    <property type="entry name" value="beta and beta-prime subunits of DNA dependent RNA-polymerase"/>
    <property type="match status" value="1"/>
</dbReference>
<evidence type="ECO:0000256" key="21">
    <source>
        <dbReference type="ARBA" id="ARBA00037426"/>
    </source>
</evidence>
<dbReference type="InterPro" id="IPR029061">
    <property type="entry name" value="THDP-binding"/>
</dbReference>
<dbReference type="Pfam" id="PF04566">
    <property type="entry name" value="RNA_pol_Rpb2_4"/>
    <property type="match status" value="1"/>
</dbReference>
<comment type="similarity">
    <text evidence="5 23">Belongs to the RNA polymerase beta chain family.</text>
</comment>
<dbReference type="InterPro" id="IPR007646">
    <property type="entry name" value="RNA_pol_Rpb2_4"/>
</dbReference>
<feature type="domain" description="Transketolase-like pyrimidine-binding" evidence="24">
    <location>
        <begin position="1845"/>
        <end position="2058"/>
    </location>
</feature>
<evidence type="ECO:0000256" key="17">
    <source>
        <dbReference type="ARBA" id="ARBA00023128"/>
    </source>
</evidence>
<keyword evidence="7 23" id="KW-0240">DNA-directed RNA polymerase</keyword>
<evidence type="ECO:0000259" key="24">
    <source>
        <dbReference type="SMART" id="SM00861"/>
    </source>
</evidence>
<dbReference type="FunFam" id="3.90.1070.20:FF:000002">
    <property type="entry name" value="DNA-directed RNA polymerase subunit beta"/>
    <property type="match status" value="1"/>
</dbReference>
<dbReference type="PANTHER" id="PTHR23152">
    <property type="entry name" value="2-OXOGLUTARATE DEHYDROGENASE"/>
    <property type="match status" value="1"/>
</dbReference>
<evidence type="ECO:0000256" key="11">
    <source>
        <dbReference type="ARBA" id="ARBA00022771"/>
    </source>
</evidence>
<keyword evidence="14" id="KW-0809">Transit peptide</keyword>
<keyword evidence="19 23" id="KW-0804">Transcription</keyword>
<keyword evidence="20" id="KW-0539">Nucleus</keyword>
<evidence type="ECO:0000256" key="12">
    <source>
        <dbReference type="ARBA" id="ARBA00022833"/>
    </source>
</evidence>
<comment type="similarity">
    <text evidence="6">Belongs to the alpha-ketoglutarate dehydrogenase family.</text>
</comment>
<evidence type="ECO:0000256" key="8">
    <source>
        <dbReference type="ARBA" id="ARBA00022679"/>
    </source>
</evidence>
<evidence type="ECO:0000256" key="16">
    <source>
        <dbReference type="ARBA" id="ARBA00023052"/>
    </source>
</evidence>
<comment type="function">
    <text evidence="23">DNA-dependent RNA polymerase catalyzes the transcription of DNA into RNA using the four ribonucleoside triphosphates as substrates.</text>
</comment>
<dbReference type="NCBIfam" id="TIGR00239">
    <property type="entry name" value="2oxo_dh_E1"/>
    <property type="match status" value="1"/>
</dbReference>
<dbReference type="GO" id="GO:0003899">
    <property type="term" value="F:DNA-directed RNA polymerase activity"/>
    <property type="evidence" value="ECO:0007669"/>
    <property type="project" value="UniProtKB-EC"/>
</dbReference>
<evidence type="ECO:0000256" key="20">
    <source>
        <dbReference type="ARBA" id="ARBA00023242"/>
    </source>
</evidence>
<comment type="cofactor">
    <cofactor evidence="2">
        <name>thiamine diphosphate</name>
        <dbReference type="ChEBI" id="CHEBI:58937"/>
    </cofactor>
</comment>
<evidence type="ECO:0000256" key="22">
    <source>
        <dbReference type="ARBA" id="ARBA00048552"/>
    </source>
</evidence>
<dbReference type="Pfam" id="PF04563">
    <property type="entry name" value="RNA_pol_Rpb2_1"/>
    <property type="match status" value="1"/>
</dbReference>
<reference evidence="25" key="2">
    <citation type="submission" date="2021-08" db="EMBL/GenBank/DDBJ databases">
        <authorList>
            <person name="Eriksson T."/>
        </authorList>
    </citation>
    <scope>NUCLEOTIDE SEQUENCE</scope>
    <source>
        <strain evidence="25">Stoneville</strain>
        <tissue evidence="25">Whole head</tissue>
    </source>
</reference>
<dbReference type="GO" id="GO:0006351">
    <property type="term" value="P:DNA-templated transcription"/>
    <property type="evidence" value="ECO:0007669"/>
    <property type="project" value="InterPro"/>
</dbReference>
<dbReference type="GO" id="GO:0006099">
    <property type="term" value="P:tricarboxylic acid cycle"/>
    <property type="evidence" value="ECO:0007669"/>
    <property type="project" value="TreeGrafter"/>
</dbReference>
<dbReference type="FunFam" id="3.40.50.12470:FF:000007">
    <property type="entry name" value="2-oxoglutarate dehydrogenase e1 mitochondrial"/>
    <property type="match status" value="1"/>
</dbReference>
<dbReference type="InterPro" id="IPR014724">
    <property type="entry name" value="RNA_pol_RPB2_OB-fold"/>
</dbReference>
<dbReference type="GO" id="GO:0006096">
    <property type="term" value="P:glycolytic process"/>
    <property type="evidence" value="ECO:0007669"/>
    <property type="project" value="UniProtKB-KW"/>
</dbReference>
<keyword evidence="17" id="KW-0496">Mitochondrion</keyword>